<dbReference type="InterPro" id="IPR052900">
    <property type="entry name" value="Phospholipid_Metab_Enz"/>
</dbReference>
<dbReference type="Gene3D" id="3.60.21.70">
    <property type="entry name" value="PhoD-like phosphatase"/>
    <property type="match status" value="2"/>
</dbReference>
<dbReference type="Gene3D" id="2.60.40.380">
    <property type="entry name" value="Purple acid phosphatase-like, N-terminal"/>
    <property type="match status" value="1"/>
</dbReference>
<evidence type="ECO:0000313" key="4">
    <source>
        <dbReference type="Proteomes" id="UP000001628"/>
    </source>
</evidence>
<evidence type="ECO:0000313" key="3">
    <source>
        <dbReference type="EMBL" id="KGM91623.1"/>
    </source>
</evidence>
<reference evidence="3 4" key="1">
    <citation type="journal article" date="2011" name="PLoS Genet.">
        <title>Comparative genomic analysis of human fungal pathogens causing paracoccidioidomycosis.</title>
        <authorList>
            <person name="Desjardins C.A."/>
            <person name="Champion M.D."/>
            <person name="Holder J.W."/>
            <person name="Muszewska A."/>
            <person name="Goldberg J."/>
            <person name="Bailao A.M."/>
            <person name="Brigido M.M."/>
            <person name="Ferreira M.E."/>
            <person name="Garcia A.M."/>
            <person name="Grynberg M."/>
            <person name="Gujja S."/>
            <person name="Heiman D.I."/>
            <person name="Henn M.R."/>
            <person name="Kodira C.D."/>
            <person name="Leon-Narvaez H."/>
            <person name="Longo L.V."/>
            <person name="Ma L.J."/>
            <person name="Malavazi I."/>
            <person name="Matsuo A.L."/>
            <person name="Morais F.V."/>
            <person name="Pereira M."/>
            <person name="Rodriguez-Brito S."/>
            <person name="Sakthikumar S."/>
            <person name="Salem-Izacc S.M."/>
            <person name="Sykes S.M."/>
            <person name="Teixeira M.M."/>
            <person name="Vallejo M.C."/>
            <person name="Walter M.E."/>
            <person name="Yandava C."/>
            <person name="Young S."/>
            <person name="Zeng Q."/>
            <person name="Zucker J."/>
            <person name="Felipe M.S."/>
            <person name="Goldman G.H."/>
            <person name="Haas B.J."/>
            <person name="McEwen J.G."/>
            <person name="Nino-Vega G."/>
            <person name="Puccia R."/>
            <person name="San-Blas G."/>
            <person name="Soares C.M."/>
            <person name="Birren B.W."/>
            <person name="Cuomo C.A."/>
        </authorList>
    </citation>
    <scope>NUCLEOTIDE SEQUENCE [LARGE SCALE GENOMIC DNA]</scope>
    <source>
        <strain evidence="3 4">Pb18</strain>
    </source>
</reference>
<feature type="domain" description="GH18" evidence="2">
    <location>
        <begin position="13"/>
        <end position="283"/>
    </location>
</feature>
<keyword evidence="4" id="KW-1185">Reference proteome</keyword>
<dbReference type="OrthoDB" id="2100241at2759"/>
<dbReference type="InterPro" id="IPR017853">
    <property type="entry name" value="GH"/>
</dbReference>
<dbReference type="HOGENOM" id="CLU_315476_0_0_1"/>
<dbReference type="SUPFAM" id="SSF56300">
    <property type="entry name" value="Metallo-dependent phosphatases"/>
    <property type="match status" value="1"/>
</dbReference>
<dbReference type="VEuPathDB" id="FungiDB:PADG_12307"/>
<dbReference type="EMBL" id="KN275967">
    <property type="protein sequence ID" value="KGM91623.1"/>
    <property type="molecule type" value="Genomic_DNA"/>
</dbReference>
<dbReference type="InterPro" id="IPR029052">
    <property type="entry name" value="Metallo-depent_PP-like"/>
</dbReference>
<dbReference type="InterPro" id="IPR001223">
    <property type="entry name" value="Glyco_hydro18_cat"/>
</dbReference>
<dbReference type="Pfam" id="PF00704">
    <property type="entry name" value="Glyco_hydro_18"/>
    <property type="match status" value="1"/>
</dbReference>
<dbReference type="AlphaFoldDB" id="A0A0A0HTI3"/>
<feature type="compositionally biased region" description="Basic and acidic residues" evidence="1">
    <location>
        <begin position="313"/>
        <end position="333"/>
    </location>
</feature>
<dbReference type="OMA" id="PWQWAAL"/>
<dbReference type="InParanoid" id="A0A0A0HTI3"/>
<feature type="region of interest" description="Disordered" evidence="1">
    <location>
        <begin position="303"/>
        <end position="338"/>
    </location>
</feature>
<dbReference type="RefSeq" id="XP_010762946.1">
    <property type="nucleotide sequence ID" value="XM_010764644.1"/>
</dbReference>
<dbReference type="STRING" id="502780.A0A0A0HTI3"/>
<dbReference type="Proteomes" id="UP000001628">
    <property type="component" value="Unassembled WGS sequence"/>
</dbReference>
<dbReference type="Pfam" id="PF09423">
    <property type="entry name" value="PhoD"/>
    <property type="match status" value="2"/>
</dbReference>
<organism evidence="3 4">
    <name type="scientific">Paracoccidioides brasiliensis (strain Pb18)</name>
    <dbReference type="NCBI Taxonomy" id="502780"/>
    <lineage>
        <taxon>Eukaryota</taxon>
        <taxon>Fungi</taxon>
        <taxon>Dikarya</taxon>
        <taxon>Ascomycota</taxon>
        <taxon>Pezizomycotina</taxon>
        <taxon>Eurotiomycetes</taxon>
        <taxon>Eurotiomycetidae</taxon>
        <taxon>Onygenales</taxon>
        <taxon>Ajellomycetaceae</taxon>
        <taxon>Paracoccidioides</taxon>
    </lineage>
</organism>
<dbReference type="PROSITE" id="PS51910">
    <property type="entry name" value="GH18_2"/>
    <property type="match status" value="1"/>
</dbReference>
<protein>
    <recommendedName>
        <fullName evidence="2">GH18 domain-containing protein</fullName>
    </recommendedName>
</protein>
<dbReference type="InterPro" id="IPR038607">
    <property type="entry name" value="PhoD-like_sf"/>
</dbReference>
<dbReference type="PANTHER" id="PTHR43606">
    <property type="entry name" value="PHOSPHATASE, PUTATIVE (AFU_ORTHOLOGUE AFUA_6G08710)-RELATED"/>
    <property type="match status" value="1"/>
</dbReference>
<gene>
    <name evidence="3" type="ORF">PADG_12307</name>
</gene>
<dbReference type="Gene3D" id="3.20.20.80">
    <property type="entry name" value="Glycosidases"/>
    <property type="match status" value="1"/>
</dbReference>
<sequence>MPPILRNSASAQPRVVCYYQTYYPNNGNEYVSMLPLVANSSGITHVILAAIHINANPGNITLNDDSPYDPRYTALWAETKFFQTRGIKVMGMLGGASQGSFQRLDQNPYSFERYYTPLRDMIRHHALDGLDLDVEEDMSLEGIIRLIDRLKSDFGEQFIITLAPVATALIEGLPHLSGFNYKALEAARGSKIAWYNTQFYNGWGGIESTEVYDQIMAEGWAAAKVVVGILTNPGNGSQGYVSIDKMSFIIGMLMLKYPDFGGIMGWEYFNALPGGVQRPWQWAALYLTSVFVIVTNPTFKQQQKENSTVRNARKQDKTTKGNRHSSENGDKNKTTRGQSPLSVVLTGIPSANAKYANVATIGVNILVGLFSLDVLLRSQFLNAGDDLTFSRVGYVSPTTAKILLREPDVGKLPINIAYQEMQDGRVGKLIEAGTIDNILEETDYTYPVSLTGLQPSTKYRYLFSNNQSGEFTTAPAPGSEAANRVTFLSSSCMKPNFPYNPLNHPLQIAGLEYLSKIVSKLPSIPSFMLFLGDFIYIDVPYRYGSSVADYRSEYRKVYASPSWHVQPEPPINIPWLHTLDDHEIDNNWHKGNITPPYPAAFDPYRHYHMSVNPPIPEHPFAIPSNTTYFSFTHGPRRHLYEPAGVRWKIITSGVPFTKNWRIGTEDTWGGFLVERRKIFEAIWRTEREQRIRVVLLSGDRHEFGATRFPDPTLAKAAADSNDSHGHDSNMGIHEFCTGPLSMFYVPVDSYVQTDDEDLALLLPSFSRREPAGVRWKIITRVVPFYQNFAASGGRYLGEISFFDRRKIFEAIWRTEREQRIRVVLLSGDRHEFGATRFPDPTLAKAAADSNDSHGHDSNMGIHEFCTGPLSMFYVPVDSYVQTDDEDVMIKYYPAGNNKLGVINIDMDNAGNSVLRYSLYVGEDLLWGYKLVSPLVLGGEQNAVLPAGEVFLDRTRRKVVPQLIKKVSGEVMGWARPWLKRSLDFVTGKVFAFLQREVATEM</sequence>
<dbReference type="KEGG" id="pbn:PADG_12307"/>
<dbReference type="CDD" id="cd07389">
    <property type="entry name" value="MPP_PhoD"/>
    <property type="match status" value="1"/>
</dbReference>
<dbReference type="PANTHER" id="PTHR43606:SF2">
    <property type="entry name" value="ALKALINE PHOSPHATASE FAMILY PROTEIN (AFU_ORTHOLOGUE AFUA_5G03860)"/>
    <property type="match status" value="1"/>
</dbReference>
<proteinExistence type="predicted"/>
<evidence type="ECO:0000259" key="2">
    <source>
        <dbReference type="PROSITE" id="PS51910"/>
    </source>
</evidence>
<evidence type="ECO:0000256" key="1">
    <source>
        <dbReference type="SAM" id="MobiDB-lite"/>
    </source>
</evidence>
<dbReference type="GO" id="GO:0005975">
    <property type="term" value="P:carbohydrate metabolic process"/>
    <property type="evidence" value="ECO:0007669"/>
    <property type="project" value="InterPro"/>
</dbReference>
<dbReference type="eggNOG" id="ENOG502QPM1">
    <property type="taxonomic scope" value="Eukaryota"/>
</dbReference>
<dbReference type="InterPro" id="IPR018946">
    <property type="entry name" value="PhoD-like_MPP"/>
</dbReference>
<accession>A0A0A0HTI3</accession>
<dbReference type="SUPFAM" id="SSF51445">
    <property type="entry name" value="(Trans)glycosidases"/>
    <property type="match status" value="1"/>
</dbReference>
<dbReference type="GeneID" id="22588204"/>
<name>A0A0A0HTI3_PARBD</name>
<dbReference type="CDD" id="cd06546">
    <property type="entry name" value="GH18_CTS3_chitinase"/>
    <property type="match status" value="1"/>
</dbReference>